<evidence type="ECO:0000313" key="2">
    <source>
        <dbReference type="Proteomes" id="UP000030680"/>
    </source>
</evidence>
<dbReference type="Proteomes" id="UP000030680">
    <property type="component" value="Unassembled WGS sequence"/>
</dbReference>
<name>M2X6D0_GALSU</name>
<gene>
    <name evidence="1" type="ORF">Gasu_08190</name>
</gene>
<protein>
    <submittedName>
        <fullName evidence="1">Uncharacterized protein</fullName>
    </submittedName>
</protein>
<proteinExistence type="predicted"/>
<dbReference type="KEGG" id="gsl:Gasu_08190"/>
<dbReference type="RefSeq" id="XP_005708595.1">
    <property type="nucleotide sequence ID" value="XM_005708538.1"/>
</dbReference>
<keyword evidence="2" id="KW-1185">Reference proteome</keyword>
<dbReference type="EMBL" id="KB454488">
    <property type="protein sequence ID" value="EME32075.1"/>
    <property type="molecule type" value="Genomic_DNA"/>
</dbReference>
<sequence>MEFSSHLYWTEQASVRICKYLQTKEQFKEEIRTPLHLDVVILLTPFCSILEDHYPPRSGFHSIVDGTASVLKQLSSLVYSKGLTSIQSFVVFEQRGILCCRTLSGLKTLDIEQWQRFEQESLTQLEKQIEQVYIPYLQSKSCLNKSGVDLYDLLVLDCIHGGCVDLETTDCVFRRLMLITSSPAIIQSNHNGDKNAIKFLNRKGMALDLVYVSCGGFGEQIPSAVIAYCLFSGGNIWNSSNIRLFSHRLSNQNSVIVNECREDMGSFQINYSLQDILSKWFYHEDSVIATSQQWRYTGHALGVFIQWHIQQGFRLNYDTSVQSTSRSFREESYLSFYLLLNERLLVICHMHIDSSHAYIDTKSLECSSHDEECNMQQMDFWVQLELRERKEEDDGIVRNHSSFDRWLSLLACEQLLFQLYTNPMEVACWSQCSDWWKECPCLIFHILRNSQTRGLDVPVIQQVEEFLLSLYPGSTCNNHFLMFHIHPSQFLLFYLIPICPRNKGVKLIFVGLGMFVHQWKHYLDSLFMQDEWNVWCYHLEPSSTCSYFLLEDESKPLGDIESLHFACNNSYKVRIQLWGEANHRWILPTANAAHRVWQIFCLRLKTVGWSTLQEEENGLDGNRMMNNVVSWWIGAHYPLVIGLERERNQVKLYCNHRMIGKDSLLDVASYTAVSCYYALDVVLDLCKVNVQQMINSTELIVKMDDSIWHFANVVYHAKVKSRLLASFHFNIDWMTKTICQQGDWMPIESNDKSKRMDTVIGEYQVESKCLTFVRKIYWQDKNVQHEWLVGMIILITQQGDPISLFIVSLQPIEWLSHLQIDVIQRGCRYHGSCVVQQIKRNIFWNIVKEKNESVAQLWNEEIKNWKPVRWSLNEIWSENGQQEQLFCTSLQLRGYVPYAMKWLIEMLSSCGYHPLLSDDDCTTWLRFHYEEDESEQLRVVAKIYRNDIQVWLELYNLATGSEHSRRWKNWILFHEWIMKILGKYLRLCFNNYFCFSSWVLLDDMSVFCEDCLKCIFSEHQASFRETTKVVEWRQQNVWLLQSSHIDLSLEVHVRKQQEWPLQCVLSLNYVSKGTWWWENVSLISQFLWSAFIIEYLQGKYLVQQWNQLDIPTENKVASRWLIDEENINTRNEGMLFQFRSMELEWKYKEISKIDFIEEWKRQLCEQKGELHVDKNSHKWTCVGLASVSQLQRILSKGTQGIDETRDNWILFVLEIPLSKWNDNSIVAKTMSLPLRMLDEFLCQNDNKTGNQITEWLQEIEQTAEESNTWLHTWFSSVLFHLHQIRRWKVEIEICKKASSWNRQLFMDTFPHYSFFELCRNHFADFGHKLVKTPKLPLKNELEWDKIINPMSTTFSETFQLLRRNELEEDHIWYLIMSSQQDDAMLLLHLPLKEEPKLELIMQSTDQIMHALHLGCQFLRWLIRQIWRQCWKNGYDLQTKLNRTTP</sequence>
<reference evidence="2" key="1">
    <citation type="journal article" date="2013" name="Science">
        <title>Gene transfer from bacteria and archaea facilitated evolution of an extremophilic eukaryote.</title>
        <authorList>
            <person name="Schonknecht G."/>
            <person name="Chen W.H."/>
            <person name="Ternes C.M."/>
            <person name="Barbier G.G."/>
            <person name="Shrestha R.P."/>
            <person name="Stanke M."/>
            <person name="Brautigam A."/>
            <person name="Baker B.J."/>
            <person name="Banfield J.F."/>
            <person name="Garavito R.M."/>
            <person name="Carr K."/>
            <person name="Wilkerson C."/>
            <person name="Rensing S.A."/>
            <person name="Gagneul D."/>
            <person name="Dickenson N.E."/>
            <person name="Oesterhelt C."/>
            <person name="Lercher M.J."/>
            <person name="Weber A.P."/>
        </authorList>
    </citation>
    <scope>NUCLEOTIDE SEQUENCE [LARGE SCALE GENOMIC DNA]</scope>
    <source>
        <strain evidence="2">074W</strain>
    </source>
</reference>
<dbReference type="Gramene" id="EME32075">
    <property type="protein sequence ID" value="EME32075"/>
    <property type="gene ID" value="Gasu_08190"/>
</dbReference>
<dbReference type="OrthoDB" id="10349014at2759"/>
<dbReference type="GeneID" id="17090676"/>
<organism evidence="1 2">
    <name type="scientific">Galdieria sulphuraria</name>
    <name type="common">Red alga</name>
    <dbReference type="NCBI Taxonomy" id="130081"/>
    <lineage>
        <taxon>Eukaryota</taxon>
        <taxon>Rhodophyta</taxon>
        <taxon>Bangiophyceae</taxon>
        <taxon>Galdieriales</taxon>
        <taxon>Galdieriaceae</taxon>
        <taxon>Galdieria</taxon>
    </lineage>
</organism>
<evidence type="ECO:0000313" key="1">
    <source>
        <dbReference type="EMBL" id="EME32075.1"/>
    </source>
</evidence>
<accession>M2X6D0</accession>